<dbReference type="PROSITE" id="PS51257">
    <property type="entry name" value="PROKAR_LIPOPROTEIN"/>
    <property type="match status" value="1"/>
</dbReference>
<evidence type="ECO:0008006" key="5">
    <source>
        <dbReference type="Google" id="ProtNLM"/>
    </source>
</evidence>
<keyword evidence="2" id="KW-0732">Signal</keyword>
<sequence>MFKEKSRFGKLMVCVLGLLLLSGCAGGGGPDIMSEDKKEGEAYSNADVRRMTIEHPGTLSGDYFLKRSYPEKSARDDKPGITWAHADSRSRQTQAEAASAEPAPTRQSVSTGVYKIGLMAGPDAKDDFTPRQLHHAAAGLILEQSRVIGPEQIADVASAADCSNRDMLECVGQQAALYPGAHLLVAVDSLSLPEDFPGRAAMGLRVMDTGLGYVYPPMEMTQTLEVRDQAEEFVQQALQRAFDFAEQKADVMPVHSRVFSVKQNRIYISTGAASRVKPGDEFAVVSSGQVVDTPAGLPVAWVPDASKARIRVEKMVRDDVASCSLADGQAVQPGDYVLMSPAE</sequence>
<dbReference type="Gene3D" id="2.40.10.410">
    <property type="entry name" value="FlgT, C-terminal domain"/>
    <property type="match status" value="1"/>
</dbReference>
<reference evidence="3 4" key="1">
    <citation type="submission" date="2020-07" db="EMBL/GenBank/DDBJ databases">
        <title>Genomic Encyclopedia of Type Strains, Phase IV (KMG-IV): sequencing the most valuable type-strain genomes for metagenomic binning, comparative biology and taxonomic classification.</title>
        <authorList>
            <person name="Goeker M."/>
        </authorList>
    </citation>
    <scope>NUCLEOTIDE SEQUENCE [LARGE SCALE GENOMIC DNA]</scope>
    <source>
        <strain evidence="3 4">DSM 17721</strain>
    </source>
</reference>
<dbReference type="EMBL" id="JACDUS010000003">
    <property type="protein sequence ID" value="MBA2881051.1"/>
    <property type="molecule type" value="Genomic_DNA"/>
</dbReference>
<comment type="caution">
    <text evidence="3">The sequence shown here is derived from an EMBL/GenBank/DDBJ whole genome shotgun (WGS) entry which is preliminary data.</text>
</comment>
<dbReference type="Proteomes" id="UP000525298">
    <property type="component" value="Unassembled WGS sequence"/>
</dbReference>
<dbReference type="AlphaFoldDB" id="A0A7W0C8C8"/>
<gene>
    <name evidence="3" type="ORF">HNR65_001377</name>
</gene>
<proteinExistence type="predicted"/>
<keyword evidence="4" id="KW-1185">Reference proteome</keyword>
<name>A0A7W0C8C8_9BACT</name>
<feature type="chain" id="PRO_5031226958" description="Lipoprotein" evidence="2">
    <location>
        <begin position="28"/>
        <end position="343"/>
    </location>
</feature>
<evidence type="ECO:0000313" key="3">
    <source>
        <dbReference type="EMBL" id="MBA2881051.1"/>
    </source>
</evidence>
<organism evidence="3 4">
    <name type="scientific">Desulfosalsimonas propionicica</name>
    <dbReference type="NCBI Taxonomy" id="332175"/>
    <lineage>
        <taxon>Bacteria</taxon>
        <taxon>Pseudomonadati</taxon>
        <taxon>Thermodesulfobacteriota</taxon>
        <taxon>Desulfobacteria</taxon>
        <taxon>Desulfobacterales</taxon>
        <taxon>Desulfosalsimonadaceae</taxon>
        <taxon>Desulfosalsimonas</taxon>
    </lineage>
</organism>
<dbReference type="RefSeq" id="WP_181550711.1">
    <property type="nucleotide sequence ID" value="NZ_JACDUS010000003.1"/>
</dbReference>
<dbReference type="InterPro" id="IPR038165">
    <property type="entry name" value="FlgT_C_sf"/>
</dbReference>
<protein>
    <recommendedName>
        <fullName evidence="5">Lipoprotein</fullName>
    </recommendedName>
</protein>
<feature type="signal peptide" evidence="2">
    <location>
        <begin position="1"/>
        <end position="27"/>
    </location>
</feature>
<accession>A0A7W0C8C8</accession>
<evidence type="ECO:0000256" key="2">
    <source>
        <dbReference type="SAM" id="SignalP"/>
    </source>
</evidence>
<evidence type="ECO:0000313" key="4">
    <source>
        <dbReference type="Proteomes" id="UP000525298"/>
    </source>
</evidence>
<feature type="region of interest" description="Disordered" evidence="1">
    <location>
        <begin position="86"/>
        <end position="106"/>
    </location>
</feature>
<evidence type="ECO:0000256" key="1">
    <source>
        <dbReference type="SAM" id="MobiDB-lite"/>
    </source>
</evidence>